<sequence length="187" mass="21755">MRMNQQLSTSYNANAIETTCKPVTLPISYRISRSSTSNLLMLAEASINSFRFTSSASSTTLTEAPIAPFKKSPLQKKVEKKRALNQADYQLRRLSGYFKKAKSEEEMERRRASNRACYHRRKAELKRLETKEEKERKLALQRAASHRRKEKKREAAERKKTEELPSINTPRLSSKFEQTLMPYVHIE</sequence>
<comment type="caution">
    <text evidence="2">The sequence shown here is derived from an EMBL/GenBank/DDBJ whole genome shotgun (WGS) entry which is preliminary data.</text>
</comment>
<gene>
    <name evidence="2" type="ORF">ODALV1_LOCUS19312</name>
</gene>
<dbReference type="EMBL" id="CAXLJM020000065">
    <property type="protein sequence ID" value="CAL8121290.1"/>
    <property type="molecule type" value="Genomic_DNA"/>
</dbReference>
<feature type="region of interest" description="Disordered" evidence="1">
    <location>
        <begin position="128"/>
        <end position="178"/>
    </location>
</feature>
<organism evidence="2 3">
    <name type="scientific">Orchesella dallaii</name>
    <dbReference type="NCBI Taxonomy" id="48710"/>
    <lineage>
        <taxon>Eukaryota</taxon>
        <taxon>Metazoa</taxon>
        <taxon>Ecdysozoa</taxon>
        <taxon>Arthropoda</taxon>
        <taxon>Hexapoda</taxon>
        <taxon>Collembola</taxon>
        <taxon>Entomobryomorpha</taxon>
        <taxon>Entomobryoidea</taxon>
        <taxon>Orchesellidae</taxon>
        <taxon>Orchesellinae</taxon>
        <taxon>Orchesella</taxon>
    </lineage>
</organism>
<reference evidence="2 3" key="1">
    <citation type="submission" date="2024-08" db="EMBL/GenBank/DDBJ databases">
        <authorList>
            <person name="Cucini C."/>
            <person name="Frati F."/>
        </authorList>
    </citation>
    <scope>NUCLEOTIDE SEQUENCE [LARGE SCALE GENOMIC DNA]</scope>
</reference>
<evidence type="ECO:0000256" key="1">
    <source>
        <dbReference type="SAM" id="MobiDB-lite"/>
    </source>
</evidence>
<feature type="compositionally biased region" description="Basic and acidic residues" evidence="1">
    <location>
        <begin position="152"/>
        <end position="163"/>
    </location>
</feature>
<feature type="compositionally biased region" description="Basic and acidic residues" evidence="1">
    <location>
        <begin position="128"/>
        <end position="138"/>
    </location>
</feature>
<keyword evidence="3" id="KW-1185">Reference proteome</keyword>
<feature type="compositionally biased region" description="Polar residues" evidence="1">
    <location>
        <begin position="166"/>
        <end position="177"/>
    </location>
</feature>
<proteinExistence type="predicted"/>
<evidence type="ECO:0000313" key="3">
    <source>
        <dbReference type="Proteomes" id="UP001642540"/>
    </source>
</evidence>
<name>A0ABP1R6Q9_9HEXA</name>
<dbReference type="Proteomes" id="UP001642540">
    <property type="component" value="Unassembled WGS sequence"/>
</dbReference>
<accession>A0ABP1R6Q9</accession>
<protein>
    <submittedName>
        <fullName evidence="2">Uncharacterized protein</fullName>
    </submittedName>
</protein>
<evidence type="ECO:0000313" key="2">
    <source>
        <dbReference type="EMBL" id="CAL8121290.1"/>
    </source>
</evidence>